<keyword evidence="4 9" id="KW-0378">Hydrolase</keyword>
<dbReference type="GO" id="GO:0030245">
    <property type="term" value="P:cellulose catabolic process"/>
    <property type="evidence" value="ECO:0007669"/>
    <property type="project" value="UniProtKB-KW"/>
</dbReference>
<dbReference type="PANTHER" id="PTHR33753">
    <property type="entry name" value="1,4-BETA-D-GLUCAN CELLOBIOHYDROLASE B"/>
    <property type="match status" value="1"/>
</dbReference>
<feature type="signal peptide" evidence="11">
    <location>
        <begin position="1"/>
        <end position="18"/>
    </location>
</feature>
<keyword evidence="8 9" id="KW-0624">Polysaccharide degradation</keyword>
<dbReference type="GO" id="GO:0016162">
    <property type="term" value="F:cellulose 1,4-beta-cellobiosidase activity"/>
    <property type="evidence" value="ECO:0007669"/>
    <property type="project" value="UniProtKB-EC"/>
</dbReference>
<dbReference type="Proteomes" id="UP000799538">
    <property type="component" value="Unassembled WGS sequence"/>
</dbReference>
<reference evidence="13" key="1">
    <citation type="journal article" date="2020" name="Stud. Mycol.">
        <title>101 Dothideomycetes genomes: A test case for predicting lifestyles and emergence of pathogens.</title>
        <authorList>
            <person name="Haridas S."/>
            <person name="Albert R."/>
            <person name="Binder M."/>
            <person name="Bloem J."/>
            <person name="LaButti K."/>
            <person name="Salamov A."/>
            <person name="Andreopoulos B."/>
            <person name="Baker S."/>
            <person name="Barry K."/>
            <person name="Bills G."/>
            <person name="Bluhm B."/>
            <person name="Cannon C."/>
            <person name="Castanera R."/>
            <person name="Culley D."/>
            <person name="Daum C."/>
            <person name="Ezra D."/>
            <person name="Gonzalez J."/>
            <person name="Henrissat B."/>
            <person name="Kuo A."/>
            <person name="Liang C."/>
            <person name="Lipzen A."/>
            <person name="Lutzoni F."/>
            <person name="Magnuson J."/>
            <person name="Mondo S."/>
            <person name="Nolan M."/>
            <person name="Ohm R."/>
            <person name="Pangilinan J."/>
            <person name="Park H.-J."/>
            <person name="Ramirez L."/>
            <person name="Alfaro M."/>
            <person name="Sun H."/>
            <person name="Tritt A."/>
            <person name="Yoshinaga Y."/>
            <person name="Zwiers L.-H."/>
            <person name="Turgeon B."/>
            <person name="Goodwin S."/>
            <person name="Spatafora J."/>
            <person name="Crous P."/>
            <person name="Grigoriev I."/>
        </authorList>
    </citation>
    <scope>NUCLEOTIDE SEQUENCE [LARGE SCALE GENOMIC DNA]</scope>
    <source>
        <strain evidence="13">CECT 20119</strain>
    </source>
</reference>
<dbReference type="AlphaFoldDB" id="A0A6A6GMD2"/>
<dbReference type="OrthoDB" id="412382at2759"/>
<keyword evidence="7 9" id="KW-0326">Glycosidase</keyword>
<evidence type="ECO:0000256" key="2">
    <source>
        <dbReference type="ARBA" id="ARBA00006044"/>
    </source>
</evidence>
<dbReference type="Gene3D" id="2.70.100.10">
    <property type="entry name" value="Glycoside hydrolase, family 7, domain"/>
    <property type="match status" value="1"/>
</dbReference>
<dbReference type="PRINTS" id="PR00734">
    <property type="entry name" value="GLHYDRLASE7"/>
</dbReference>
<evidence type="ECO:0000256" key="3">
    <source>
        <dbReference type="ARBA" id="ARBA00022729"/>
    </source>
</evidence>
<dbReference type="InterPro" id="IPR037019">
    <property type="entry name" value="Glyco_hydro_7_sf"/>
</dbReference>
<accession>A0A6A6GMD2</accession>
<evidence type="ECO:0000256" key="1">
    <source>
        <dbReference type="ARBA" id="ARBA00001641"/>
    </source>
</evidence>
<sequence length="455" mass="48796">MRQSVNAALFTLLAQAYGQQAGTSTPETHPKLATQSCTASGCTNVQNSIVLDSNWRWVHNVGGYTNCYSGQTWNSQYCASGSACAQNCALEGADYSGTYGISTSGNALTLKFKTGSNVGSRVYLMDPTDTKYQLFNLKNKEFTFDVDTSQLPCGLNGALYFVTMDADGGVSKYPNNKAGAKYGTGYCDSQCPKDIKFINGEANVGGWTGSSTDPQSGTGNYGSCCGEMDIWEANSISTAYTPHPCKAIGQVRCTSDQDCGGGNYRYDGQCDRDGCDFNSYRMGNTSFYGPSKILNTQQKMTVVTQFITTDGTNTGALKEIRRIYVQNGKVYQNSKVNIQGLAGTNSLTDDTCKAQKTLFGDNNSFSARGGMAQQGKDFEKGMALVMSIWDDHYAHMLWLDAPYPTDAPVTKPGVARGSCSTTSGNPKDVEANSPNSQVTFSNIKVGTLGSTFPKA</sequence>
<dbReference type="SUPFAM" id="SSF49899">
    <property type="entry name" value="Concanavalin A-like lectins/glucanases"/>
    <property type="match status" value="1"/>
</dbReference>
<keyword evidence="3 11" id="KW-0732">Signal</keyword>
<evidence type="ECO:0000256" key="5">
    <source>
        <dbReference type="ARBA" id="ARBA00023001"/>
    </source>
</evidence>
<dbReference type="Pfam" id="PF00840">
    <property type="entry name" value="Glyco_hydro_7"/>
    <property type="match status" value="1"/>
</dbReference>
<evidence type="ECO:0000313" key="12">
    <source>
        <dbReference type="EMBL" id="KAF2226827.1"/>
    </source>
</evidence>
<dbReference type="CDD" id="cd07999">
    <property type="entry name" value="GH7_CBH_EG"/>
    <property type="match status" value="1"/>
</dbReference>
<dbReference type="PANTHER" id="PTHR33753:SF2">
    <property type="entry name" value="GLYCOSIDE HYDROLASE FAMILY 7 PROTEIN"/>
    <property type="match status" value="1"/>
</dbReference>
<protein>
    <recommendedName>
        <fullName evidence="9">Glucanase</fullName>
        <ecNumber evidence="9">3.2.1.-</ecNumber>
    </recommendedName>
</protein>
<keyword evidence="5 9" id="KW-0136">Cellulose degradation</keyword>
<evidence type="ECO:0000256" key="4">
    <source>
        <dbReference type="ARBA" id="ARBA00022801"/>
    </source>
</evidence>
<comment type="catalytic activity">
    <reaction evidence="1">
        <text>Hydrolysis of (1-&gt;4)-beta-D-glucosidic linkages in cellulose and cellotetraose, releasing cellobiose from the non-reducing ends of the chains.</text>
        <dbReference type="EC" id="3.2.1.91"/>
    </reaction>
</comment>
<evidence type="ECO:0000256" key="10">
    <source>
        <dbReference type="SAM" id="MobiDB-lite"/>
    </source>
</evidence>
<dbReference type="InterPro" id="IPR013320">
    <property type="entry name" value="ConA-like_dom_sf"/>
</dbReference>
<dbReference type="InterPro" id="IPR001722">
    <property type="entry name" value="Glyco_hydro_7"/>
</dbReference>
<evidence type="ECO:0000256" key="9">
    <source>
        <dbReference type="RuleBase" id="RU361164"/>
    </source>
</evidence>
<evidence type="ECO:0000313" key="13">
    <source>
        <dbReference type="Proteomes" id="UP000799538"/>
    </source>
</evidence>
<evidence type="ECO:0000256" key="7">
    <source>
        <dbReference type="ARBA" id="ARBA00023295"/>
    </source>
</evidence>
<keyword evidence="6" id="KW-0119">Carbohydrate metabolism</keyword>
<dbReference type="EMBL" id="ML992502">
    <property type="protein sequence ID" value="KAF2226827.1"/>
    <property type="molecule type" value="Genomic_DNA"/>
</dbReference>
<name>A0A6A6GMD2_9PEZI</name>
<evidence type="ECO:0000256" key="8">
    <source>
        <dbReference type="ARBA" id="ARBA00023326"/>
    </source>
</evidence>
<feature type="region of interest" description="Disordered" evidence="10">
    <location>
        <begin position="414"/>
        <end position="435"/>
    </location>
</feature>
<keyword evidence="13" id="KW-1185">Reference proteome</keyword>
<evidence type="ECO:0000256" key="11">
    <source>
        <dbReference type="SAM" id="SignalP"/>
    </source>
</evidence>
<dbReference type="EC" id="3.2.1.-" evidence="9"/>
<feature type="chain" id="PRO_5025644611" description="Glucanase" evidence="11">
    <location>
        <begin position="19"/>
        <end position="455"/>
    </location>
</feature>
<organism evidence="12 13">
    <name type="scientific">Elsinoe ampelina</name>
    <dbReference type="NCBI Taxonomy" id="302913"/>
    <lineage>
        <taxon>Eukaryota</taxon>
        <taxon>Fungi</taxon>
        <taxon>Dikarya</taxon>
        <taxon>Ascomycota</taxon>
        <taxon>Pezizomycotina</taxon>
        <taxon>Dothideomycetes</taxon>
        <taxon>Dothideomycetidae</taxon>
        <taxon>Myriangiales</taxon>
        <taxon>Elsinoaceae</taxon>
        <taxon>Elsinoe</taxon>
    </lineage>
</organism>
<gene>
    <name evidence="12" type="ORF">BDZ85DRAFT_316291</name>
</gene>
<evidence type="ECO:0000256" key="6">
    <source>
        <dbReference type="ARBA" id="ARBA00023277"/>
    </source>
</evidence>
<proteinExistence type="inferred from homology"/>
<comment type="similarity">
    <text evidence="2 9">Belongs to the glycosyl hydrolase 7 (cellulase C) family.</text>
</comment>
<dbReference type="FunFam" id="2.70.100.10:FF:000001">
    <property type="entry name" value="Glucanase"/>
    <property type="match status" value="1"/>
</dbReference>